<dbReference type="InterPro" id="IPR036390">
    <property type="entry name" value="WH_DNA-bd_sf"/>
</dbReference>
<keyword evidence="4" id="KW-1185">Reference proteome</keyword>
<feature type="region of interest" description="Disordered" evidence="1">
    <location>
        <begin position="1"/>
        <end position="29"/>
    </location>
</feature>
<feature type="domain" description="Transcription regulator PadR N-terminal" evidence="2">
    <location>
        <begin position="118"/>
        <end position="187"/>
    </location>
</feature>
<proteinExistence type="predicted"/>
<evidence type="ECO:0000313" key="4">
    <source>
        <dbReference type="Proteomes" id="UP000501168"/>
    </source>
</evidence>
<dbReference type="Proteomes" id="UP000501168">
    <property type="component" value="Chromosome"/>
</dbReference>
<organism evidence="3 4">
    <name type="scientific">Zophobihabitans entericus</name>
    <dbReference type="NCBI Taxonomy" id="1635327"/>
    <lineage>
        <taxon>Bacteria</taxon>
        <taxon>Pseudomonadati</taxon>
        <taxon>Pseudomonadota</taxon>
        <taxon>Gammaproteobacteria</taxon>
        <taxon>Orbales</taxon>
        <taxon>Orbaceae</taxon>
        <taxon>Zophobihabitans</taxon>
    </lineage>
</organism>
<dbReference type="PANTHER" id="PTHR43252">
    <property type="entry name" value="TRANSCRIPTIONAL REGULATOR YQJI"/>
    <property type="match status" value="1"/>
</dbReference>
<feature type="compositionally biased region" description="Basic and acidic residues" evidence="1">
    <location>
        <begin position="1"/>
        <end position="20"/>
    </location>
</feature>
<evidence type="ECO:0000256" key="1">
    <source>
        <dbReference type="SAM" id="MobiDB-lite"/>
    </source>
</evidence>
<dbReference type="PANTHER" id="PTHR43252:SF7">
    <property type="entry name" value="TRANSCRIPTIONAL REGULATOR YQJI"/>
    <property type="match status" value="1"/>
</dbReference>
<dbReference type="Gene3D" id="1.10.10.10">
    <property type="entry name" value="Winged helix-like DNA-binding domain superfamily/Winged helix DNA-binding domain"/>
    <property type="match status" value="1"/>
</dbReference>
<dbReference type="EMBL" id="CP050253">
    <property type="protein sequence ID" value="QIQ21964.1"/>
    <property type="molecule type" value="Genomic_DNA"/>
</dbReference>
<dbReference type="InterPro" id="IPR036388">
    <property type="entry name" value="WH-like_DNA-bd_sf"/>
</dbReference>
<evidence type="ECO:0000313" key="3">
    <source>
        <dbReference type="EMBL" id="QIQ21964.1"/>
    </source>
</evidence>
<dbReference type="KEGG" id="orb:IPMB12_09885"/>
<accession>A0A6G9IE47</accession>
<dbReference type="InterPro" id="IPR005149">
    <property type="entry name" value="Tscrpt_reg_PadR_N"/>
</dbReference>
<gene>
    <name evidence="3" type="ORF">IPMB12_09885</name>
</gene>
<sequence length="265" mass="31293">MKHFHFEDRQSAHHHSDQPKFKQRHHHSFHGRARHMEQYSHGHHEHHSFHHGINHCDRENRHFHRGHHHDQRMEYGMMRRGRHPGGLGFCHGQDGDEFDMHNFGSKRRIRSEELQLIVLLMIEKQPKHGYEIIKELKAHTFGFYAPSPGMIYPVLTYLEESDLATATLESNKKCYHISEAGKIYLAENRHQAEDLYARLRAVGQKIEQMQQVFSEEQSKMPEGESLHLAIHQLRTLLHAKRDSSEEEKHHILDIINTAIKEIKAL</sequence>
<dbReference type="RefSeq" id="WP_166917261.1">
    <property type="nucleotide sequence ID" value="NZ_CP050253.1"/>
</dbReference>
<dbReference type="AlphaFoldDB" id="A0A6G9IE47"/>
<dbReference type="SUPFAM" id="SSF46785">
    <property type="entry name" value="Winged helix' DNA-binding domain"/>
    <property type="match status" value="1"/>
</dbReference>
<protein>
    <submittedName>
        <fullName evidence="3">PadR family transcriptional regulator</fullName>
    </submittedName>
</protein>
<name>A0A6G9IE47_9GAMM</name>
<reference evidence="3 4" key="1">
    <citation type="submission" date="2020-03" db="EMBL/GenBank/DDBJ databases">
        <title>Complete genome sequence of Orbus sp. IPMB12 (BCRC 80908).</title>
        <authorList>
            <person name="Lo W.-S."/>
            <person name="Chang T.-H."/>
            <person name="Kuo C.-H."/>
        </authorList>
    </citation>
    <scope>NUCLEOTIDE SEQUENCE [LARGE SCALE GENOMIC DNA]</scope>
    <source>
        <strain evidence="3 4">IPMB12</strain>
    </source>
</reference>
<dbReference type="Pfam" id="PF03551">
    <property type="entry name" value="PadR"/>
    <property type="match status" value="1"/>
</dbReference>
<evidence type="ECO:0000259" key="2">
    <source>
        <dbReference type="Pfam" id="PF03551"/>
    </source>
</evidence>
<dbReference type="InParanoid" id="A0A6G9IE47"/>